<dbReference type="EMBL" id="CM056741">
    <property type="protein sequence ID" value="KAJ8685980.1"/>
    <property type="molecule type" value="Genomic_DNA"/>
</dbReference>
<name>A0ACC2PVZ7_9HYME</name>
<sequence>MAYNLCPRDIARALRDEDASEESVDEDSGDEDHVSEQTNTNSEFSSIPTKKCLDELVTHLATPHLQNRYANMMARSTIRTGIQFILRCKRQEDVLSRDFRPRFES</sequence>
<reference evidence="1" key="1">
    <citation type="submission" date="2023-04" db="EMBL/GenBank/DDBJ databases">
        <title>A chromosome-level genome assembly of the parasitoid wasp Eretmocerus hayati.</title>
        <authorList>
            <person name="Zhong Y."/>
            <person name="Liu S."/>
            <person name="Liu Y."/>
        </authorList>
    </citation>
    <scope>NUCLEOTIDE SEQUENCE</scope>
    <source>
        <strain evidence="1">ZJU_SS_LIU_2023</strain>
    </source>
</reference>
<evidence type="ECO:0000313" key="2">
    <source>
        <dbReference type="Proteomes" id="UP001239111"/>
    </source>
</evidence>
<accession>A0ACC2PVZ7</accession>
<evidence type="ECO:0000313" key="1">
    <source>
        <dbReference type="EMBL" id="KAJ8685980.1"/>
    </source>
</evidence>
<comment type="caution">
    <text evidence="1">The sequence shown here is derived from an EMBL/GenBank/DDBJ whole genome shotgun (WGS) entry which is preliminary data.</text>
</comment>
<organism evidence="1 2">
    <name type="scientific">Eretmocerus hayati</name>
    <dbReference type="NCBI Taxonomy" id="131215"/>
    <lineage>
        <taxon>Eukaryota</taxon>
        <taxon>Metazoa</taxon>
        <taxon>Ecdysozoa</taxon>
        <taxon>Arthropoda</taxon>
        <taxon>Hexapoda</taxon>
        <taxon>Insecta</taxon>
        <taxon>Pterygota</taxon>
        <taxon>Neoptera</taxon>
        <taxon>Endopterygota</taxon>
        <taxon>Hymenoptera</taxon>
        <taxon>Apocrita</taxon>
        <taxon>Proctotrupomorpha</taxon>
        <taxon>Chalcidoidea</taxon>
        <taxon>Aphelinidae</taxon>
        <taxon>Aphelininae</taxon>
        <taxon>Eretmocerus</taxon>
    </lineage>
</organism>
<dbReference type="Proteomes" id="UP001239111">
    <property type="component" value="Chromosome 1"/>
</dbReference>
<proteinExistence type="predicted"/>
<keyword evidence="2" id="KW-1185">Reference proteome</keyword>
<gene>
    <name evidence="1" type="ORF">QAD02_021773</name>
</gene>
<protein>
    <submittedName>
        <fullName evidence="1">Uncharacterized protein</fullName>
    </submittedName>
</protein>